<sequence length="240" mass="24805">MSALLPGTPHSHSSTLTQPLQSLFLSVCQMPLLVWTLLLATTTLFPPMSSISGVSSPHCPSAADPLLGFVPYSSAGGASFSVSHFTAPSEGIVDALAPPGAVVDPVNRAGFASNEVPSDTPVSQPGHFFTIYRLDSAPSRGIEHASMTSISEPASTSLILASEEEQAGHISSTLPTALRPPVPDRPNDLPSSSRLPPVQVGGPASSHLLEVAILGTVSSGIRCSVFVGDQQKPAFHPKPC</sequence>
<reference evidence="2 3" key="1">
    <citation type="submission" date="2014-04" db="EMBL/GenBank/DDBJ databases">
        <title>Evolutionary Origins and Diversification of the Mycorrhizal Mutualists.</title>
        <authorList>
            <consortium name="DOE Joint Genome Institute"/>
            <consortium name="Mycorrhizal Genomics Consortium"/>
            <person name="Kohler A."/>
            <person name="Kuo A."/>
            <person name="Nagy L.G."/>
            <person name="Floudas D."/>
            <person name="Copeland A."/>
            <person name="Barry K.W."/>
            <person name="Cichocki N."/>
            <person name="Veneault-Fourrey C."/>
            <person name="LaButti K."/>
            <person name="Lindquist E.A."/>
            <person name="Lipzen A."/>
            <person name="Lundell T."/>
            <person name="Morin E."/>
            <person name="Murat C."/>
            <person name="Riley R."/>
            <person name="Ohm R."/>
            <person name="Sun H."/>
            <person name="Tunlid A."/>
            <person name="Henrissat B."/>
            <person name="Grigoriev I.V."/>
            <person name="Hibbett D.S."/>
            <person name="Martin F."/>
        </authorList>
    </citation>
    <scope>NUCLEOTIDE SEQUENCE [LARGE SCALE GENOMIC DNA]</scope>
    <source>
        <strain evidence="2 3">FD-317 M1</strain>
    </source>
</reference>
<dbReference type="Proteomes" id="UP000053593">
    <property type="component" value="Unassembled WGS sequence"/>
</dbReference>
<keyword evidence="3" id="KW-1185">Reference proteome</keyword>
<evidence type="ECO:0000256" key="1">
    <source>
        <dbReference type="SAM" id="MobiDB-lite"/>
    </source>
</evidence>
<proteinExistence type="predicted"/>
<gene>
    <name evidence="2" type="ORF">GYMLUDRAFT_252384</name>
</gene>
<name>A0A0D0BNL2_9AGAR</name>
<accession>A0A0D0BNL2</accession>
<organism evidence="2 3">
    <name type="scientific">Collybiopsis luxurians FD-317 M1</name>
    <dbReference type="NCBI Taxonomy" id="944289"/>
    <lineage>
        <taxon>Eukaryota</taxon>
        <taxon>Fungi</taxon>
        <taxon>Dikarya</taxon>
        <taxon>Basidiomycota</taxon>
        <taxon>Agaricomycotina</taxon>
        <taxon>Agaricomycetes</taxon>
        <taxon>Agaricomycetidae</taxon>
        <taxon>Agaricales</taxon>
        <taxon>Marasmiineae</taxon>
        <taxon>Omphalotaceae</taxon>
        <taxon>Collybiopsis</taxon>
        <taxon>Collybiopsis luxurians</taxon>
    </lineage>
</organism>
<dbReference type="AlphaFoldDB" id="A0A0D0BNL2"/>
<evidence type="ECO:0000313" key="2">
    <source>
        <dbReference type="EMBL" id="KIK51099.1"/>
    </source>
</evidence>
<evidence type="ECO:0000313" key="3">
    <source>
        <dbReference type="Proteomes" id="UP000053593"/>
    </source>
</evidence>
<dbReference type="HOGENOM" id="CLU_1156500_0_0_1"/>
<feature type="region of interest" description="Disordered" evidence="1">
    <location>
        <begin position="165"/>
        <end position="201"/>
    </location>
</feature>
<dbReference type="EMBL" id="KN834873">
    <property type="protein sequence ID" value="KIK51099.1"/>
    <property type="molecule type" value="Genomic_DNA"/>
</dbReference>
<protein>
    <submittedName>
        <fullName evidence="2">Unplaced genomic scaffold GYMLUscaffold_125, whole genome shotgun sequence</fullName>
    </submittedName>
</protein>